<sequence>LATLLAVGSSKKRQLYYIARNADPKTYWTVDPQHRSLIRLDPDKTTVWSVNKDGHAYSISPYDDNDVDLHTSLVTYNGIHRLITLNGTSGTTAEQRWKFVPDESQFVAIQSTKVKTQYVNINYFNNYPHLGSGLQRQAQWKLEKAN</sequence>
<organism evidence="1">
    <name type="scientific">Anthurium amnicola</name>
    <dbReference type="NCBI Taxonomy" id="1678845"/>
    <lineage>
        <taxon>Eukaryota</taxon>
        <taxon>Viridiplantae</taxon>
        <taxon>Streptophyta</taxon>
        <taxon>Embryophyta</taxon>
        <taxon>Tracheophyta</taxon>
        <taxon>Spermatophyta</taxon>
        <taxon>Magnoliopsida</taxon>
        <taxon>Liliopsida</taxon>
        <taxon>Araceae</taxon>
        <taxon>Pothoideae</taxon>
        <taxon>Potheae</taxon>
        <taxon>Anthurium</taxon>
    </lineage>
</organism>
<dbReference type="EMBL" id="GDJX01024872">
    <property type="protein sequence ID" value="JAT43064.1"/>
    <property type="molecule type" value="Transcribed_RNA"/>
</dbReference>
<keyword evidence="1" id="KW-0378">Hydrolase</keyword>
<protein>
    <submittedName>
        <fullName evidence="1">Holliday junction ATP-dependent DNA helicase RuvA</fullName>
    </submittedName>
</protein>
<accession>A0A1D1XKZ9</accession>
<keyword evidence="1" id="KW-0547">Nucleotide-binding</keyword>
<proteinExistence type="predicted"/>
<keyword evidence="1" id="KW-0067">ATP-binding</keyword>
<gene>
    <name evidence="1" type="primary">ruvA_5</name>
    <name evidence="1" type="ORF">g.124304</name>
</gene>
<dbReference type="AlphaFoldDB" id="A0A1D1XKZ9"/>
<reference evidence="1" key="1">
    <citation type="submission" date="2015-07" db="EMBL/GenBank/DDBJ databases">
        <title>Transcriptome Assembly of Anthurium amnicola.</title>
        <authorList>
            <person name="Suzuki J."/>
        </authorList>
    </citation>
    <scope>NUCLEOTIDE SEQUENCE</scope>
</reference>
<dbReference type="GO" id="GO:0004386">
    <property type="term" value="F:helicase activity"/>
    <property type="evidence" value="ECO:0007669"/>
    <property type="project" value="UniProtKB-KW"/>
</dbReference>
<keyword evidence="1" id="KW-0347">Helicase</keyword>
<feature type="non-terminal residue" evidence="1">
    <location>
        <position position="1"/>
    </location>
</feature>
<name>A0A1D1XKZ9_9ARAE</name>
<evidence type="ECO:0000313" key="1">
    <source>
        <dbReference type="EMBL" id="JAT43064.1"/>
    </source>
</evidence>